<feature type="region of interest" description="Disordered" evidence="1">
    <location>
        <begin position="221"/>
        <end position="253"/>
    </location>
</feature>
<dbReference type="PANTHER" id="PTHR28067:SF1">
    <property type="entry name" value="DNA REPLICATION REGULATOR SLD3"/>
    <property type="match status" value="1"/>
</dbReference>
<evidence type="ECO:0000259" key="2">
    <source>
        <dbReference type="Pfam" id="PF08639"/>
    </source>
</evidence>
<accession>A0AAE0P7K9</accession>
<feature type="domain" description="DNA replication regulator Sld3 C-terminal" evidence="2">
    <location>
        <begin position="285"/>
        <end position="811"/>
    </location>
</feature>
<evidence type="ECO:0000256" key="1">
    <source>
        <dbReference type="SAM" id="MobiDB-lite"/>
    </source>
</evidence>
<feature type="compositionally biased region" description="Polar residues" evidence="1">
    <location>
        <begin position="26"/>
        <end position="37"/>
    </location>
</feature>
<dbReference type="InterPro" id="IPR042511">
    <property type="entry name" value="Sld3"/>
</dbReference>
<dbReference type="Pfam" id="PF08639">
    <property type="entry name" value="Sld3_STD"/>
    <property type="match status" value="1"/>
</dbReference>
<dbReference type="Gene3D" id="1.20.58.2130">
    <property type="match status" value="1"/>
</dbReference>
<name>A0AAE0P7K9_9PEZI</name>
<feature type="region of interest" description="Disordered" evidence="1">
    <location>
        <begin position="368"/>
        <end position="392"/>
    </location>
</feature>
<comment type="caution">
    <text evidence="3">The sequence shown here is derived from an EMBL/GenBank/DDBJ whole genome shotgun (WGS) entry which is preliminary data.</text>
</comment>
<organism evidence="3 4">
    <name type="scientific">Podospora didyma</name>
    <dbReference type="NCBI Taxonomy" id="330526"/>
    <lineage>
        <taxon>Eukaryota</taxon>
        <taxon>Fungi</taxon>
        <taxon>Dikarya</taxon>
        <taxon>Ascomycota</taxon>
        <taxon>Pezizomycotina</taxon>
        <taxon>Sordariomycetes</taxon>
        <taxon>Sordariomycetidae</taxon>
        <taxon>Sordariales</taxon>
        <taxon>Podosporaceae</taxon>
        <taxon>Podospora</taxon>
    </lineage>
</organism>
<reference evidence="3" key="1">
    <citation type="journal article" date="2023" name="Mol. Phylogenet. Evol.">
        <title>Genome-scale phylogeny and comparative genomics of the fungal order Sordariales.</title>
        <authorList>
            <person name="Hensen N."/>
            <person name="Bonometti L."/>
            <person name="Westerberg I."/>
            <person name="Brannstrom I.O."/>
            <person name="Guillou S."/>
            <person name="Cros-Aarteil S."/>
            <person name="Calhoun S."/>
            <person name="Haridas S."/>
            <person name="Kuo A."/>
            <person name="Mondo S."/>
            <person name="Pangilinan J."/>
            <person name="Riley R."/>
            <person name="LaButti K."/>
            <person name="Andreopoulos B."/>
            <person name="Lipzen A."/>
            <person name="Chen C."/>
            <person name="Yan M."/>
            <person name="Daum C."/>
            <person name="Ng V."/>
            <person name="Clum A."/>
            <person name="Steindorff A."/>
            <person name="Ohm R.A."/>
            <person name="Martin F."/>
            <person name="Silar P."/>
            <person name="Natvig D.O."/>
            <person name="Lalanne C."/>
            <person name="Gautier V."/>
            <person name="Ament-Velasquez S.L."/>
            <person name="Kruys A."/>
            <person name="Hutchinson M.I."/>
            <person name="Powell A.J."/>
            <person name="Barry K."/>
            <person name="Miller A.N."/>
            <person name="Grigoriev I.V."/>
            <person name="Debuchy R."/>
            <person name="Gladieux P."/>
            <person name="Hiltunen Thoren M."/>
            <person name="Johannesson H."/>
        </authorList>
    </citation>
    <scope>NUCLEOTIDE SEQUENCE</scope>
    <source>
        <strain evidence="3">CBS 232.78</strain>
    </source>
</reference>
<dbReference type="EMBL" id="JAULSW010000001">
    <property type="protein sequence ID" value="KAK3394759.1"/>
    <property type="molecule type" value="Genomic_DNA"/>
</dbReference>
<keyword evidence="4" id="KW-1185">Reference proteome</keyword>
<dbReference type="GO" id="GO:0031261">
    <property type="term" value="C:DNA replication preinitiation complex"/>
    <property type="evidence" value="ECO:0007669"/>
    <property type="project" value="TreeGrafter"/>
</dbReference>
<dbReference type="PANTHER" id="PTHR28067">
    <property type="entry name" value="DNA REPLICATION REGULATOR SLD3"/>
    <property type="match status" value="1"/>
</dbReference>
<dbReference type="GO" id="GO:0006270">
    <property type="term" value="P:DNA replication initiation"/>
    <property type="evidence" value="ECO:0007669"/>
    <property type="project" value="InterPro"/>
</dbReference>
<reference evidence="3" key="2">
    <citation type="submission" date="2023-06" db="EMBL/GenBank/DDBJ databases">
        <authorList>
            <consortium name="Lawrence Berkeley National Laboratory"/>
            <person name="Haridas S."/>
            <person name="Hensen N."/>
            <person name="Bonometti L."/>
            <person name="Westerberg I."/>
            <person name="Brannstrom I.O."/>
            <person name="Guillou S."/>
            <person name="Cros-Aarteil S."/>
            <person name="Calhoun S."/>
            <person name="Kuo A."/>
            <person name="Mondo S."/>
            <person name="Pangilinan J."/>
            <person name="Riley R."/>
            <person name="LaButti K."/>
            <person name="Andreopoulos B."/>
            <person name="Lipzen A."/>
            <person name="Chen C."/>
            <person name="Yanf M."/>
            <person name="Daum C."/>
            <person name="Ng V."/>
            <person name="Clum A."/>
            <person name="Steindorff A."/>
            <person name="Ohm R."/>
            <person name="Martin F."/>
            <person name="Silar P."/>
            <person name="Natvig D."/>
            <person name="Lalanne C."/>
            <person name="Gautier V."/>
            <person name="Ament-velasquez S.L."/>
            <person name="Kruys A."/>
            <person name="Hutchinson M.I."/>
            <person name="Powell A.J."/>
            <person name="Barry K."/>
            <person name="Miller A.N."/>
            <person name="Grigoriev I.V."/>
            <person name="Debuchy R."/>
            <person name="Gladieux P."/>
            <person name="Thoren M.H."/>
            <person name="Johannesson H."/>
        </authorList>
    </citation>
    <scope>NUCLEOTIDE SEQUENCE</scope>
    <source>
        <strain evidence="3">CBS 232.78</strain>
    </source>
</reference>
<feature type="region of interest" description="Disordered" evidence="1">
    <location>
        <begin position="809"/>
        <end position="830"/>
    </location>
</feature>
<feature type="region of interest" description="Disordered" evidence="1">
    <location>
        <begin position="1"/>
        <end position="68"/>
    </location>
</feature>
<evidence type="ECO:0000313" key="3">
    <source>
        <dbReference type="EMBL" id="KAK3394759.1"/>
    </source>
</evidence>
<evidence type="ECO:0000313" key="4">
    <source>
        <dbReference type="Proteomes" id="UP001285441"/>
    </source>
</evidence>
<feature type="compositionally biased region" description="Low complexity" evidence="1">
    <location>
        <begin position="1"/>
        <end position="21"/>
    </location>
</feature>
<feature type="compositionally biased region" description="Polar residues" evidence="1">
    <location>
        <begin position="821"/>
        <end position="830"/>
    </location>
</feature>
<gene>
    <name evidence="3" type="ORF">B0H63DRAFT_57056</name>
</gene>
<feature type="region of interest" description="Disordered" evidence="1">
    <location>
        <begin position="459"/>
        <end position="487"/>
    </location>
</feature>
<proteinExistence type="predicted"/>
<feature type="region of interest" description="Disordered" evidence="1">
    <location>
        <begin position="561"/>
        <end position="599"/>
    </location>
</feature>
<feature type="compositionally biased region" description="Basic residues" evidence="1">
    <location>
        <begin position="376"/>
        <end position="385"/>
    </location>
</feature>
<dbReference type="AlphaFoldDB" id="A0AAE0P7K9"/>
<protein>
    <submittedName>
        <fullName evidence="3">DNA replication regulator SLD3-domain-containing protein</fullName>
    </submittedName>
</protein>
<sequence length="939" mass="103249">MSSIVRPSSSALSRPPSSGSGILAPVSTTVLNQTNSIAREAYLPSSDSRKRKRPEQSSHAPTADHLLKAPVILKPHPSGLTARPRMLQPLMLLPREHLPLSALDLSQPNGDFPASRLFESKIKILDLEGRLGSNVLLARSETNRMVYAIEREGNGLYVLCKLGTWVDMEKLALSATVVCPQGLKLYKPIKVEESSVFPMITPHMHKESKRRRLAIEEIQSMVRKRPSTDKDSASQGSALKEQAPSPTADVEIPTESSLPLAEARDDSVLPAVPNLESLLQPTAEDIFQNVRMQYFEALYHSMGSLAYFAKGPLSRARAAFHLDYDSNLEMNDLIDFLKSLVMTTVLIDKKYRETVPEIVSKLKTLVEDSDNGDSKSRKRKPKKPKLGKDGLYPSEYEHVKKWWAIHESASNSDDDKSVRLMETKYHISCLRRRETQLQMILILEILALEPLRRPTEAVEESLLPGADSQAASREASQEPATRKQNRNNLPVLLDVHADRLCIWQTTTTDEVKAMAESQLPVLGDDSQKATSDPLRDFCVDIIVPFFSARLPELCDSINRKLGGPVVQSPPREKQPKHAVTSKSRPGAPAKRPAAFKNDKERALERVLSKERMRRSASRGPSGAIALMRTASATTIPGLKREASEPLLAMIPRGEKSSLKEKSSGLFPRATLFATTGNSRAKQKTDVEAELKEAISALKKPNRALVGKEVVEEAEKRVSVGVSQLKKLKKPTRISAVQVKATPANSRFKDVIAAEGQMPRLNQPFNSAMDSVPSSSSVVPSSTVHRKFANMLGTSTAAASPQIERVQATPSKPASVAKATLQDPQQNDNILSSSPIMTRKAAPMSGVRHPLVSTIRFGNNYADLPSSPGLVALFETPVNPRSTKNGLTVLNDTPIRSRLPAADAAMRSEKNVLDSNAGAEKTLDDVNIYQRLGWDEEDFD</sequence>
<dbReference type="Proteomes" id="UP001285441">
    <property type="component" value="Unassembled WGS sequence"/>
</dbReference>
<dbReference type="InterPro" id="IPR013948">
    <property type="entry name" value="DNA_replication_reg_Sld3_C"/>
</dbReference>